<proteinExistence type="predicted"/>
<gene>
    <name evidence="1" type="ORF">M9H77_22677</name>
</gene>
<evidence type="ECO:0000313" key="2">
    <source>
        <dbReference type="Proteomes" id="UP001060085"/>
    </source>
</evidence>
<organism evidence="1 2">
    <name type="scientific">Catharanthus roseus</name>
    <name type="common">Madagascar periwinkle</name>
    <name type="synonym">Vinca rosea</name>
    <dbReference type="NCBI Taxonomy" id="4058"/>
    <lineage>
        <taxon>Eukaryota</taxon>
        <taxon>Viridiplantae</taxon>
        <taxon>Streptophyta</taxon>
        <taxon>Embryophyta</taxon>
        <taxon>Tracheophyta</taxon>
        <taxon>Spermatophyta</taxon>
        <taxon>Magnoliopsida</taxon>
        <taxon>eudicotyledons</taxon>
        <taxon>Gunneridae</taxon>
        <taxon>Pentapetalae</taxon>
        <taxon>asterids</taxon>
        <taxon>lamiids</taxon>
        <taxon>Gentianales</taxon>
        <taxon>Apocynaceae</taxon>
        <taxon>Rauvolfioideae</taxon>
        <taxon>Vinceae</taxon>
        <taxon>Catharanthinae</taxon>
        <taxon>Catharanthus</taxon>
    </lineage>
</organism>
<name>A0ACC0AR47_CATRO</name>
<accession>A0ACC0AR47</accession>
<protein>
    <submittedName>
        <fullName evidence="1">Uncharacterized protein</fullName>
    </submittedName>
</protein>
<comment type="caution">
    <text evidence="1">The sequence shown here is derived from an EMBL/GenBank/DDBJ whole genome shotgun (WGS) entry which is preliminary data.</text>
</comment>
<evidence type="ECO:0000313" key="1">
    <source>
        <dbReference type="EMBL" id="KAI5663354.1"/>
    </source>
</evidence>
<keyword evidence="2" id="KW-1185">Reference proteome</keyword>
<sequence length="265" mass="30475">MGPKSKREDYQSKLSRDMHNFHHDGGNRFNAYGGNKHGNGNFTPRRQVGVGIEDKERNMEKELGTTLEESPISVSLIPSLMCYEVSFVELEFFLESYLSHVSIYEDLYAISFGGDLFLVVPYVSKCLSSLVSLEDPLMRSGVKFDPSCYGFRMLDNASFADPNIVSCELECALFYVLLDKSMGKYVKQCYYVLPFLGVFMRNINGFILLKQHEVFLNEQIAFVSGKYEPSIEVTTFFGNTFGFKIYHLHFKKFLLKDFETEWDII</sequence>
<dbReference type="Proteomes" id="UP001060085">
    <property type="component" value="Linkage Group LG05"/>
</dbReference>
<dbReference type="EMBL" id="CM044705">
    <property type="protein sequence ID" value="KAI5663354.1"/>
    <property type="molecule type" value="Genomic_DNA"/>
</dbReference>
<reference evidence="2" key="1">
    <citation type="journal article" date="2023" name="Nat. Plants">
        <title>Single-cell RNA sequencing provides a high-resolution roadmap for understanding the multicellular compartmentation of specialized metabolism.</title>
        <authorList>
            <person name="Sun S."/>
            <person name="Shen X."/>
            <person name="Li Y."/>
            <person name="Li Y."/>
            <person name="Wang S."/>
            <person name="Li R."/>
            <person name="Zhang H."/>
            <person name="Shen G."/>
            <person name="Guo B."/>
            <person name="Wei J."/>
            <person name="Xu J."/>
            <person name="St-Pierre B."/>
            <person name="Chen S."/>
            <person name="Sun C."/>
        </authorList>
    </citation>
    <scope>NUCLEOTIDE SEQUENCE [LARGE SCALE GENOMIC DNA]</scope>
</reference>